<keyword evidence="4" id="KW-1185">Reference proteome</keyword>
<comment type="similarity">
    <text evidence="1">Belongs to the transglutaminase-like superfamily. PNGase family.</text>
</comment>
<feature type="domain" description="PAW" evidence="2">
    <location>
        <begin position="1"/>
        <end position="195"/>
    </location>
</feature>
<dbReference type="InterPro" id="IPR038680">
    <property type="entry name" value="PAW_sf"/>
</dbReference>
<accession>A0A8R1HTF4</accession>
<reference evidence="4" key="1">
    <citation type="submission" date="2010-08" db="EMBL/GenBank/DDBJ databases">
        <authorList>
            <consortium name="Caenorhabditis japonica Sequencing Consortium"/>
            <person name="Wilson R.K."/>
        </authorList>
    </citation>
    <scope>NUCLEOTIDE SEQUENCE [LARGE SCALE GENOMIC DNA]</scope>
    <source>
        <strain evidence="4">DF5081</strain>
    </source>
</reference>
<name>A0A8R1HTF4_CAEJA</name>
<evidence type="ECO:0000313" key="4">
    <source>
        <dbReference type="Proteomes" id="UP000005237"/>
    </source>
</evidence>
<sequence length="195" mass="21666">MNFYSGSEEWRLARGEMGSNAAPETPLGAPIKLTQSADHLEFSYNIVTDTYSQEPAKGFVSATFECENIKRVEENDWKFVYLCRKDGAKEGNISWHFDLESIGKPLEKVEVRVAGIEKFEKAKAMVMACLGDTCMKISSKTGLLTIDNPTAGILKISAALFGGEGSIAWQQAQIFRTKLDEKNGESLQIKVWTKN</sequence>
<reference evidence="3" key="2">
    <citation type="submission" date="2022-06" db="UniProtKB">
        <authorList>
            <consortium name="EnsemblMetazoa"/>
        </authorList>
    </citation>
    <scope>IDENTIFICATION</scope>
    <source>
        <strain evidence="3">DF5081</strain>
    </source>
</reference>
<dbReference type="InterPro" id="IPR008979">
    <property type="entry name" value="Galactose-bd-like_sf"/>
</dbReference>
<dbReference type="InterPro" id="IPR006588">
    <property type="entry name" value="Peptide_N_glycanase_PAW_dom"/>
</dbReference>
<dbReference type="PANTHER" id="PTHR48440:SF1">
    <property type="entry name" value="PAW DOMAIN-CONTAINING PROTEIN"/>
    <property type="match status" value="1"/>
</dbReference>
<dbReference type="Pfam" id="PF04721">
    <property type="entry name" value="PAW"/>
    <property type="match status" value="1"/>
</dbReference>
<dbReference type="Proteomes" id="UP000005237">
    <property type="component" value="Unassembled WGS sequence"/>
</dbReference>
<organism evidence="3 4">
    <name type="scientific">Caenorhabditis japonica</name>
    <dbReference type="NCBI Taxonomy" id="281687"/>
    <lineage>
        <taxon>Eukaryota</taxon>
        <taxon>Metazoa</taxon>
        <taxon>Ecdysozoa</taxon>
        <taxon>Nematoda</taxon>
        <taxon>Chromadorea</taxon>
        <taxon>Rhabditida</taxon>
        <taxon>Rhabditina</taxon>
        <taxon>Rhabditomorpha</taxon>
        <taxon>Rhabditoidea</taxon>
        <taxon>Rhabditidae</taxon>
        <taxon>Peloderinae</taxon>
        <taxon>Caenorhabditis</taxon>
    </lineage>
</organism>
<proteinExistence type="inferred from homology"/>
<dbReference type="GO" id="GO:0006516">
    <property type="term" value="P:glycoprotein catabolic process"/>
    <property type="evidence" value="ECO:0007669"/>
    <property type="project" value="InterPro"/>
</dbReference>
<dbReference type="Gene3D" id="2.60.120.1020">
    <property type="entry name" value="Peptide N glycanase, PAW domain"/>
    <property type="match status" value="1"/>
</dbReference>
<evidence type="ECO:0000256" key="1">
    <source>
        <dbReference type="PROSITE-ProRule" id="PRU00731"/>
    </source>
</evidence>
<dbReference type="SMART" id="SM00613">
    <property type="entry name" value="PAW"/>
    <property type="match status" value="1"/>
</dbReference>
<evidence type="ECO:0000259" key="2">
    <source>
        <dbReference type="PROSITE" id="PS51398"/>
    </source>
</evidence>
<dbReference type="AlphaFoldDB" id="A0A8R1HTF4"/>
<dbReference type="EnsemblMetazoa" id="CJA06547.1">
    <property type="protein sequence ID" value="CJA06547.1"/>
    <property type="gene ID" value="WBGene00125751"/>
</dbReference>
<dbReference type="SUPFAM" id="SSF49785">
    <property type="entry name" value="Galactose-binding domain-like"/>
    <property type="match status" value="1"/>
</dbReference>
<dbReference type="GO" id="GO:0005737">
    <property type="term" value="C:cytoplasm"/>
    <property type="evidence" value="ECO:0007669"/>
    <property type="project" value="InterPro"/>
</dbReference>
<protein>
    <submittedName>
        <fullName evidence="3">PAW domain-containing protein</fullName>
    </submittedName>
</protein>
<dbReference type="PROSITE" id="PS51398">
    <property type="entry name" value="PAW"/>
    <property type="match status" value="1"/>
</dbReference>
<evidence type="ECO:0000313" key="3">
    <source>
        <dbReference type="EnsemblMetazoa" id="CJA06547.1"/>
    </source>
</evidence>
<dbReference type="PANTHER" id="PTHR48440">
    <property type="match status" value="1"/>
</dbReference>